<gene>
    <name evidence="1" type="ORF">DERF_002724</name>
</gene>
<dbReference type="EMBL" id="ASGP02000001">
    <property type="protein sequence ID" value="KAH9528808.1"/>
    <property type="molecule type" value="Genomic_DNA"/>
</dbReference>
<name>A0A922IDF9_DERFA</name>
<evidence type="ECO:0000313" key="2">
    <source>
        <dbReference type="Proteomes" id="UP000790347"/>
    </source>
</evidence>
<reference evidence="1" key="1">
    <citation type="submission" date="2013-05" db="EMBL/GenBank/DDBJ databases">
        <authorList>
            <person name="Yim A.K.Y."/>
            <person name="Chan T.F."/>
            <person name="Ji K.M."/>
            <person name="Liu X.Y."/>
            <person name="Zhou J.W."/>
            <person name="Li R.Q."/>
            <person name="Yang K.Y."/>
            <person name="Li J."/>
            <person name="Li M."/>
            <person name="Law P.T.W."/>
            <person name="Wu Y.L."/>
            <person name="Cai Z.L."/>
            <person name="Qin H."/>
            <person name="Bao Y."/>
            <person name="Leung R.K.K."/>
            <person name="Ng P.K.S."/>
            <person name="Zou J."/>
            <person name="Zhong X.J."/>
            <person name="Ran P.X."/>
            <person name="Zhong N.S."/>
            <person name="Liu Z.G."/>
            <person name="Tsui S.K.W."/>
        </authorList>
    </citation>
    <scope>NUCLEOTIDE SEQUENCE</scope>
    <source>
        <strain evidence="1">Derf</strain>
        <tissue evidence="1">Whole organism</tissue>
    </source>
</reference>
<keyword evidence="2" id="KW-1185">Reference proteome</keyword>
<proteinExistence type="predicted"/>
<accession>A0A922IDF9</accession>
<dbReference type="AlphaFoldDB" id="A0A922IDF9"/>
<reference evidence="1" key="2">
    <citation type="journal article" date="2022" name="Res Sq">
        <title>Comparative Genomics Reveals Insights into the Divergent Evolution of Astigmatic Mites and Household Pest Adaptations.</title>
        <authorList>
            <person name="Xiong Q."/>
            <person name="Wan A.T.-Y."/>
            <person name="Liu X.-Y."/>
            <person name="Fung C.S.-H."/>
            <person name="Xiao X."/>
            <person name="Malainual N."/>
            <person name="Hou J."/>
            <person name="Wang L."/>
            <person name="Wang M."/>
            <person name="Yang K."/>
            <person name="Cui Y."/>
            <person name="Leung E."/>
            <person name="Nong W."/>
            <person name="Shin S.-K."/>
            <person name="Au S."/>
            <person name="Jeong K.Y."/>
            <person name="Chew F.T."/>
            <person name="Hui J."/>
            <person name="Leung T.F."/>
            <person name="Tungtrongchitr A."/>
            <person name="Zhong N."/>
            <person name="Liu Z."/>
            <person name="Tsui S."/>
        </authorList>
    </citation>
    <scope>NUCLEOTIDE SEQUENCE</scope>
    <source>
        <strain evidence="1">Derf</strain>
        <tissue evidence="1">Whole organism</tissue>
    </source>
</reference>
<evidence type="ECO:0000313" key="1">
    <source>
        <dbReference type="EMBL" id="KAH9528808.1"/>
    </source>
</evidence>
<protein>
    <submittedName>
        <fullName evidence="1">Uncharacterized protein</fullName>
    </submittedName>
</protein>
<comment type="caution">
    <text evidence="1">The sequence shown here is derived from an EMBL/GenBank/DDBJ whole genome shotgun (WGS) entry which is preliminary data.</text>
</comment>
<sequence>MDYISCQFLSGHGKFGEYLSRFRIRSDSYCWCGAAAQDPVHLVCRCPRFLRERSLLEIRSDRSPNGDHGSKWGNPLIDLFHLGHLNKNDKQNNNNWSNTE</sequence>
<organism evidence="1 2">
    <name type="scientific">Dermatophagoides farinae</name>
    <name type="common">American house dust mite</name>
    <dbReference type="NCBI Taxonomy" id="6954"/>
    <lineage>
        <taxon>Eukaryota</taxon>
        <taxon>Metazoa</taxon>
        <taxon>Ecdysozoa</taxon>
        <taxon>Arthropoda</taxon>
        <taxon>Chelicerata</taxon>
        <taxon>Arachnida</taxon>
        <taxon>Acari</taxon>
        <taxon>Acariformes</taxon>
        <taxon>Sarcoptiformes</taxon>
        <taxon>Astigmata</taxon>
        <taxon>Psoroptidia</taxon>
        <taxon>Analgoidea</taxon>
        <taxon>Pyroglyphidae</taxon>
        <taxon>Dermatophagoidinae</taxon>
        <taxon>Dermatophagoides</taxon>
    </lineage>
</organism>
<dbReference type="Proteomes" id="UP000790347">
    <property type="component" value="Unassembled WGS sequence"/>
</dbReference>